<proteinExistence type="predicted"/>
<gene>
    <name evidence="2" type="ORF">ACFPM1_03630</name>
</gene>
<protein>
    <submittedName>
        <fullName evidence="2">Uncharacterized protein</fullName>
    </submittedName>
</protein>
<dbReference type="RefSeq" id="WP_256412661.1">
    <property type="nucleotide sequence ID" value="NZ_JANHDM010000012.1"/>
</dbReference>
<dbReference type="Proteomes" id="UP001596118">
    <property type="component" value="Unassembled WGS sequence"/>
</dbReference>
<organism evidence="2 3">
    <name type="scientific">Halorubrum rubrum</name>
    <dbReference type="NCBI Taxonomy" id="1126240"/>
    <lineage>
        <taxon>Archaea</taxon>
        <taxon>Methanobacteriati</taxon>
        <taxon>Methanobacteriota</taxon>
        <taxon>Stenosarchaea group</taxon>
        <taxon>Halobacteria</taxon>
        <taxon>Halobacteriales</taxon>
        <taxon>Haloferacaceae</taxon>
        <taxon>Halorubrum</taxon>
    </lineage>
</organism>
<dbReference type="EMBL" id="JBHSKY010000004">
    <property type="protein sequence ID" value="MFC5277860.1"/>
    <property type="molecule type" value="Genomic_DNA"/>
</dbReference>
<name>A0ABD5QYS1_9EURY</name>
<evidence type="ECO:0000256" key="1">
    <source>
        <dbReference type="SAM" id="MobiDB-lite"/>
    </source>
</evidence>
<keyword evidence="3" id="KW-1185">Reference proteome</keyword>
<feature type="region of interest" description="Disordered" evidence="1">
    <location>
        <begin position="33"/>
        <end position="60"/>
    </location>
</feature>
<comment type="caution">
    <text evidence="2">The sequence shown here is derived from an EMBL/GenBank/DDBJ whole genome shotgun (WGS) entry which is preliminary data.</text>
</comment>
<accession>A0ABD5QYS1</accession>
<evidence type="ECO:0000313" key="2">
    <source>
        <dbReference type="EMBL" id="MFC5277860.1"/>
    </source>
</evidence>
<dbReference type="AlphaFoldDB" id="A0ABD5QYS1"/>
<evidence type="ECO:0000313" key="3">
    <source>
        <dbReference type="Proteomes" id="UP001596118"/>
    </source>
</evidence>
<reference evidence="2 3" key="1">
    <citation type="journal article" date="2019" name="Int. J. Syst. Evol. Microbiol.">
        <title>The Global Catalogue of Microorganisms (GCM) 10K type strain sequencing project: providing services to taxonomists for standard genome sequencing and annotation.</title>
        <authorList>
            <consortium name="The Broad Institute Genomics Platform"/>
            <consortium name="The Broad Institute Genome Sequencing Center for Infectious Disease"/>
            <person name="Wu L."/>
            <person name="Ma J."/>
        </authorList>
    </citation>
    <scope>NUCLEOTIDE SEQUENCE [LARGE SCALE GENOMIC DNA]</scope>
    <source>
        <strain evidence="2 3">CGMCC 1.12124</strain>
    </source>
</reference>
<sequence length="60" mass="6449">MASKRFSVSLEDSFGTVWSETVTADSPKAALKKAERTVPGEGDPTAIYAVDSEGEKHYAE</sequence>